<accession>A0A6S7HV60</accession>
<dbReference type="PANTHER" id="PTHR47331:SF1">
    <property type="entry name" value="GAG-LIKE PROTEIN"/>
    <property type="match status" value="1"/>
</dbReference>
<comment type="caution">
    <text evidence="1">The sequence shown here is derived from an EMBL/GenBank/DDBJ whole genome shotgun (WGS) entry which is preliminary data.</text>
</comment>
<name>A0A6S7HV60_PARCT</name>
<dbReference type="PANTHER" id="PTHR47331">
    <property type="entry name" value="PHD-TYPE DOMAIN-CONTAINING PROTEIN"/>
    <property type="match status" value="1"/>
</dbReference>
<sequence length="705" mass="79820">MIVNASIGSLVKGPSITSGDGKGLQKLADNTSHNEKIGRLFTVSFASQMERSHKFNTEIEKHHRLLHLNNIEPKKDQTNVEKSEQRKVTTCDANVQTNAANVVPDVYKGATALPVMAVVICGPYGLSKSTYALLDQASKATFIHSNLANDLNLKGTRSTLSIKSLTGSTSINAEKVTVTVEAVERTHGDSKLLVRDVIVTGNFDVHLKVVRRKDNLLGWKHLSGVNFPDVECKEIQMLIRADNPAVFITEQVRVGGPGEPWAFKYKLGWALMGPTNCERSNHVDVYLLQRTNTDSEQLYLKEQVSHYFKADGLGVVSDTQKVMSIEDRKALKMMEESTTIVDNHYEVGMLWSHNNPQLPNNRYIALKHLQHLKNRLKKDEVLHQKYCEKIEEYVKKGYARKLWQDEASILCEIQEKSELSQWQYCPSKEYPNDDASHGLNPAKLTSESRWLNGATFLKGAEPTWPMTLLGKLASDDRELIESTQANLLFDVETSSFDQLLKRYSTWDILKVKIVWLTRFKSHLRNCHSKNSEFQTLCTGKDKVKASSSIVKLNPFIGKDDLLRVGSRLEHAPLNYDAKFPPILPKHHWVAELITRHIHNNNAHIGQEHLLSLLRQRIWICQARSLVRRIINKCFVCRRGHAPMLHQQMANLPPCCVIAYEPPFTYIGADMFGPILVKQGRSTVKRWGCIFTCMCSRAIHLEVGSI</sequence>
<dbReference type="InterPro" id="IPR041588">
    <property type="entry name" value="Integrase_H2C2"/>
</dbReference>
<dbReference type="Gene3D" id="1.10.340.70">
    <property type="match status" value="1"/>
</dbReference>
<dbReference type="AlphaFoldDB" id="A0A6S7HV60"/>
<protein>
    <submittedName>
        <fullName evidence="1">Uncharacterized protein</fullName>
    </submittedName>
</protein>
<reference evidence="1" key="1">
    <citation type="submission" date="2020-04" db="EMBL/GenBank/DDBJ databases">
        <authorList>
            <person name="Alioto T."/>
            <person name="Alioto T."/>
            <person name="Gomez Garrido J."/>
        </authorList>
    </citation>
    <scope>NUCLEOTIDE SEQUENCE</scope>
    <source>
        <strain evidence="1">A484AB</strain>
    </source>
</reference>
<dbReference type="OrthoDB" id="5986643at2759"/>
<evidence type="ECO:0000313" key="1">
    <source>
        <dbReference type="EMBL" id="CAB4009276.1"/>
    </source>
</evidence>
<dbReference type="Pfam" id="PF17921">
    <property type="entry name" value="Integrase_H2C2"/>
    <property type="match status" value="1"/>
</dbReference>
<feature type="non-terminal residue" evidence="1">
    <location>
        <position position="1"/>
    </location>
</feature>
<evidence type="ECO:0000313" key="2">
    <source>
        <dbReference type="Proteomes" id="UP001152795"/>
    </source>
</evidence>
<dbReference type="Proteomes" id="UP001152795">
    <property type="component" value="Unassembled WGS sequence"/>
</dbReference>
<gene>
    <name evidence="1" type="ORF">PACLA_8A016269</name>
</gene>
<proteinExistence type="predicted"/>
<dbReference type="EMBL" id="CACRXK020006395">
    <property type="protein sequence ID" value="CAB4009276.1"/>
    <property type="molecule type" value="Genomic_DNA"/>
</dbReference>
<keyword evidence="2" id="KW-1185">Reference proteome</keyword>
<organism evidence="1 2">
    <name type="scientific">Paramuricea clavata</name>
    <name type="common">Red gorgonian</name>
    <name type="synonym">Violescent sea-whip</name>
    <dbReference type="NCBI Taxonomy" id="317549"/>
    <lineage>
        <taxon>Eukaryota</taxon>
        <taxon>Metazoa</taxon>
        <taxon>Cnidaria</taxon>
        <taxon>Anthozoa</taxon>
        <taxon>Octocorallia</taxon>
        <taxon>Malacalcyonacea</taxon>
        <taxon>Plexauridae</taxon>
        <taxon>Paramuricea</taxon>
    </lineage>
</organism>